<accession>A0A1I0VA88</accession>
<evidence type="ECO:0000313" key="3">
    <source>
        <dbReference type="Proteomes" id="UP000198642"/>
    </source>
</evidence>
<reference evidence="2 3" key="1">
    <citation type="submission" date="2016-10" db="EMBL/GenBank/DDBJ databases">
        <authorList>
            <person name="de Groot N.N."/>
        </authorList>
    </citation>
    <scope>NUCLEOTIDE SEQUENCE [LARGE SCALE GENOMIC DNA]</scope>
    <source>
        <strain evidence="2 3">CGMCC 1.3702</strain>
    </source>
</reference>
<dbReference type="RefSeq" id="WP_170848112.1">
    <property type="nucleotide sequence ID" value="NZ_FOJW01000001.1"/>
</dbReference>
<gene>
    <name evidence="2" type="ORF">SAMN04488072_101289</name>
</gene>
<keyword evidence="3" id="KW-1185">Reference proteome</keyword>
<dbReference type="Gene3D" id="1.10.10.1390">
    <property type="entry name" value="ATP-dependent DNA helicase RecQ"/>
    <property type="match status" value="1"/>
</dbReference>
<evidence type="ECO:0000259" key="1">
    <source>
        <dbReference type="Pfam" id="PF14493"/>
    </source>
</evidence>
<dbReference type="Proteomes" id="UP000198642">
    <property type="component" value="Unassembled WGS sequence"/>
</dbReference>
<evidence type="ECO:0000313" key="2">
    <source>
        <dbReference type="EMBL" id="SFA73294.1"/>
    </source>
</evidence>
<dbReference type="STRING" id="237679.SAMN04488072_101289"/>
<dbReference type="InterPro" id="IPR029491">
    <property type="entry name" value="Helicase_HTH"/>
</dbReference>
<protein>
    <submittedName>
        <fullName evidence="2">Uncharacterized protein YpbB</fullName>
    </submittedName>
</protein>
<sequence length="348" mass="40770">MLFNYIVISCCSRFEEERSISAIYHLLKGKRSIQTVQDSHTYQLNHFYGIYPSLHKQDFDEQIHELIQRNLIVLNNDNAASPTEMGDNWIRKQEGNVSAQHFNGMAYYKKAAVFWERLLLLIQTMTNSKKNHFHFIPVIDKPPITDWVKGQYHQWRNHQTVFLNQLYKELYEILQHFSEMEARIFVDSLTGYKHFGMSSFQLADHYGLKQIDIPLVKTAITHHMLSLINQHPKTYPLFARFLTALPQEARITNSASKTKEFLDMQYTAEEIAVKRHLKLNTIYDHLIEIALYDESFPLEHYVNPDDHAEILAAINNTSSYKLKDIKQEISETISYFQIRLVLAAGKIS</sequence>
<dbReference type="Pfam" id="PF14493">
    <property type="entry name" value="HTH_40"/>
    <property type="match status" value="1"/>
</dbReference>
<organism evidence="2 3">
    <name type="scientific">Lentibacillus halodurans</name>
    <dbReference type="NCBI Taxonomy" id="237679"/>
    <lineage>
        <taxon>Bacteria</taxon>
        <taxon>Bacillati</taxon>
        <taxon>Bacillota</taxon>
        <taxon>Bacilli</taxon>
        <taxon>Bacillales</taxon>
        <taxon>Bacillaceae</taxon>
        <taxon>Lentibacillus</taxon>
    </lineage>
</organism>
<dbReference type="AlphaFoldDB" id="A0A1I0VA88"/>
<name>A0A1I0VA88_9BACI</name>
<dbReference type="PIRSF" id="PIRSF021350">
    <property type="entry name" value="UCP021350"/>
    <property type="match status" value="1"/>
</dbReference>
<proteinExistence type="predicted"/>
<feature type="domain" description="Helicase Helix-turn-helix" evidence="1">
    <location>
        <begin position="254"/>
        <end position="342"/>
    </location>
</feature>
<dbReference type="EMBL" id="FOJW01000001">
    <property type="protein sequence ID" value="SFA73294.1"/>
    <property type="molecule type" value="Genomic_DNA"/>
</dbReference>
<dbReference type="InterPro" id="IPR008308">
    <property type="entry name" value="YpbB-like"/>
</dbReference>